<feature type="compositionally biased region" description="Acidic residues" evidence="1">
    <location>
        <begin position="579"/>
        <end position="590"/>
    </location>
</feature>
<feature type="compositionally biased region" description="Polar residues" evidence="1">
    <location>
        <begin position="58"/>
        <end position="68"/>
    </location>
</feature>
<reference evidence="2" key="1">
    <citation type="journal article" date="2020" name="Stud. Mycol.">
        <title>101 Dothideomycetes genomes: a test case for predicting lifestyles and emergence of pathogens.</title>
        <authorList>
            <person name="Haridas S."/>
            <person name="Albert R."/>
            <person name="Binder M."/>
            <person name="Bloem J."/>
            <person name="Labutti K."/>
            <person name="Salamov A."/>
            <person name="Andreopoulos B."/>
            <person name="Baker S."/>
            <person name="Barry K."/>
            <person name="Bills G."/>
            <person name="Bluhm B."/>
            <person name="Cannon C."/>
            <person name="Castanera R."/>
            <person name="Culley D."/>
            <person name="Daum C."/>
            <person name="Ezra D."/>
            <person name="Gonzalez J."/>
            <person name="Henrissat B."/>
            <person name="Kuo A."/>
            <person name="Liang C."/>
            <person name="Lipzen A."/>
            <person name="Lutzoni F."/>
            <person name="Magnuson J."/>
            <person name="Mondo S."/>
            <person name="Nolan M."/>
            <person name="Ohm R."/>
            <person name="Pangilinan J."/>
            <person name="Park H.-J."/>
            <person name="Ramirez L."/>
            <person name="Alfaro M."/>
            <person name="Sun H."/>
            <person name="Tritt A."/>
            <person name="Yoshinaga Y."/>
            <person name="Zwiers L.-H."/>
            <person name="Turgeon B."/>
            <person name="Goodwin S."/>
            <person name="Spatafora J."/>
            <person name="Crous P."/>
            <person name="Grigoriev I."/>
        </authorList>
    </citation>
    <scope>NUCLEOTIDE SEQUENCE</scope>
    <source>
        <strain evidence="2">CBS 627.86</strain>
    </source>
</reference>
<evidence type="ECO:0000313" key="3">
    <source>
        <dbReference type="Proteomes" id="UP000799770"/>
    </source>
</evidence>
<proteinExistence type="predicted"/>
<feature type="region of interest" description="Disordered" evidence="1">
    <location>
        <begin position="120"/>
        <end position="180"/>
    </location>
</feature>
<evidence type="ECO:0008006" key="4">
    <source>
        <dbReference type="Google" id="ProtNLM"/>
    </source>
</evidence>
<dbReference type="Proteomes" id="UP000799770">
    <property type="component" value="Unassembled WGS sequence"/>
</dbReference>
<evidence type="ECO:0000313" key="2">
    <source>
        <dbReference type="EMBL" id="KAF2109349.1"/>
    </source>
</evidence>
<evidence type="ECO:0000256" key="1">
    <source>
        <dbReference type="SAM" id="MobiDB-lite"/>
    </source>
</evidence>
<organism evidence="2 3">
    <name type="scientific">Lophiotrema nucula</name>
    <dbReference type="NCBI Taxonomy" id="690887"/>
    <lineage>
        <taxon>Eukaryota</taxon>
        <taxon>Fungi</taxon>
        <taxon>Dikarya</taxon>
        <taxon>Ascomycota</taxon>
        <taxon>Pezizomycotina</taxon>
        <taxon>Dothideomycetes</taxon>
        <taxon>Pleosporomycetidae</taxon>
        <taxon>Pleosporales</taxon>
        <taxon>Lophiotremataceae</taxon>
        <taxon>Lophiotrema</taxon>
    </lineage>
</organism>
<feature type="region of interest" description="Disordered" evidence="1">
    <location>
        <begin position="532"/>
        <end position="590"/>
    </location>
</feature>
<keyword evidence="3" id="KW-1185">Reference proteome</keyword>
<feature type="region of interest" description="Disordered" evidence="1">
    <location>
        <begin position="58"/>
        <end position="98"/>
    </location>
</feature>
<feature type="compositionally biased region" description="Low complexity" evidence="1">
    <location>
        <begin position="120"/>
        <end position="141"/>
    </location>
</feature>
<gene>
    <name evidence="2" type="ORF">BDV96DRAFT_234699</name>
</gene>
<protein>
    <recommendedName>
        <fullName evidence="4">BTB domain-containing protein</fullName>
    </recommendedName>
</protein>
<dbReference type="EMBL" id="ML977342">
    <property type="protein sequence ID" value="KAF2109349.1"/>
    <property type="molecule type" value="Genomic_DNA"/>
</dbReference>
<sequence>MTRWPTSRYFLPLLQVQDTTPKSAPRTSNTSTVTTTIDLEIQNHSPVLRVFRGVTSTTMSAAPTNTRAISDETGQAPGKSRPKDGDSVSARHSTATNHEDLHSALNTCVLCSRVIVTISRSSTPTTGDDPTSTPSSSVLDSAAIVPASECRGGESSVERYDTTADNDEPDPGHSPPLDSDEIIIASEGHSDLHLVLTATSGEVSRRYTVNAGCFCHASPAWTRIYDSRTEDSNVLELAVPSDHIDWIDRALHLAHFRNHEIGNHFTFNQLTQLAEVCERYGLLDLFHPYLLGWVSPWLSKICKPGYEMWILLAYAFGYREIFETCSEQLALNMYLQDGAFWIGDNPDIVSKMGESIKDNLIRLRERYIDSTITTCYERIDGYSGDEEGLEWTNLCPECRAMALGYLLRGLRRYGLWPNRPEAKGISDTVTTLRDSIFSIDHCTLHSSEDGPDDAFRPDCHEISLPVCETWDASYIKAITPGSECDRHFKELPVRILQTAPAVWEHAMITTTAMRESDLRSYAPCGRKRFDYSHQSETEVEQDSRYPNSDSDEEYLTEPDLSEPEEEYLNFEEASNYGSCDDEASTDSTDS</sequence>
<accession>A0A6A5YQ34</accession>
<name>A0A6A5YQ34_9PLEO</name>
<feature type="compositionally biased region" description="Acidic residues" evidence="1">
    <location>
        <begin position="549"/>
        <end position="569"/>
    </location>
</feature>
<dbReference type="OrthoDB" id="5275938at2759"/>
<dbReference type="AlphaFoldDB" id="A0A6A5YQ34"/>